<dbReference type="EMBL" id="GBXM01066386">
    <property type="protein sequence ID" value="JAH42191.1"/>
    <property type="molecule type" value="Transcribed_RNA"/>
</dbReference>
<accession>A0A0E9SLI1</accession>
<reference evidence="2" key="2">
    <citation type="journal article" date="2015" name="Fish Shellfish Immunol.">
        <title>Early steps in the European eel (Anguilla anguilla)-Vibrio vulnificus interaction in the gills: Role of the RtxA13 toxin.</title>
        <authorList>
            <person name="Callol A."/>
            <person name="Pajuelo D."/>
            <person name="Ebbesson L."/>
            <person name="Teles M."/>
            <person name="MacKenzie S."/>
            <person name="Amaro C."/>
        </authorList>
    </citation>
    <scope>NUCLEOTIDE SEQUENCE</scope>
</reference>
<protein>
    <submittedName>
        <fullName evidence="2">Uncharacterized protein</fullName>
    </submittedName>
</protein>
<dbReference type="AlphaFoldDB" id="A0A0E9SLI1"/>
<evidence type="ECO:0000256" key="1">
    <source>
        <dbReference type="SAM" id="Phobius"/>
    </source>
</evidence>
<feature type="transmembrane region" description="Helical" evidence="1">
    <location>
        <begin position="12"/>
        <end position="30"/>
    </location>
</feature>
<reference evidence="2" key="1">
    <citation type="submission" date="2014-11" db="EMBL/GenBank/DDBJ databases">
        <authorList>
            <person name="Amaro Gonzalez C."/>
        </authorList>
    </citation>
    <scope>NUCLEOTIDE SEQUENCE</scope>
</reference>
<keyword evidence="1" id="KW-1133">Transmembrane helix</keyword>
<keyword evidence="1" id="KW-0472">Membrane</keyword>
<proteinExistence type="predicted"/>
<evidence type="ECO:0000313" key="2">
    <source>
        <dbReference type="EMBL" id="JAH42191.1"/>
    </source>
</evidence>
<sequence length="64" mass="7801">MPRPIMNNDKLLHLYWLVWGFTRGVVWVFLRLSYRKADNRHHCCWFCSLEQTFVLHLTQGYLCS</sequence>
<keyword evidence="1" id="KW-0812">Transmembrane</keyword>
<organism evidence="2">
    <name type="scientific">Anguilla anguilla</name>
    <name type="common">European freshwater eel</name>
    <name type="synonym">Muraena anguilla</name>
    <dbReference type="NCBI Taxonomy" id="7936"/>
    <lineage>
        <taxon>Eukaryota</taxon>
        <taxon>Metazoa</taxon>
        <taxon>Chordata</taxon>
        <taxon>Craniata</taxon>
        <taxon>Vertebrata</taxon>
        <taxon>Euteleostomi</taxon>
        <taxon>Actinopterygii</taxon>
        <taxon>Neopterygii</taxon>
        <taxon>Teleostei</taxon>
        <taxon>Anguilliformes</taxon>
        <taxon>Anguillidae</taxon>
        <taxon>Anguilla</taxon>
    </lineage>
</organism>
<name>A0A0E9SLI1_ANGAN</name>